<name>A0A1J5TRC5_9ZZZZ</name>
<evidence type="ECO:0000256" key="1">
    <source>
        <dbReference type="ARBA" id="ARBA00002591"/>
    </source>
</evidence>
<dbReference type="HAMAP" id="MF_00416">
    <property type="entry name" value="FlgI"/>
    <property type="match status" value="1"/>
</dbReference>
<dbReference type="GO" id="GO:0071973">
    <property type="term" value="P:bacterial-type flagellum-dependent cell motility"/>
    <property type="evidence" value="ECO:0007669"/>
    <property type="project" value="InterPro"/>
</dbReference>
<keyword evidence="4" id="KW-0282">Flagellum</keyword>
<dbReference type="PANTHER" id="PTHR30381:SF0">
    <property type="entry name" value="FLAGELLAR P-RING PROTEIN"/>
    <property type="match status" value="1"/>
</dbReference>
<comment type="function">
    <text evidence="1">Assembles around the rod to form the L-ring and probably protects the motor/basal body from shearing forces during rotation.</text>
</comment>
<evidence type="ECO:0000256" key="3">
    <source>
        <dbReference type="ARBA" id="ARBA00022729"/>
    </source>
</evidence>
<proteinExistence type="inferred from homology"/>
<dbReference type="Pfam" id="PF02119">
    <property type="entry name" value="FlgI"/>
    <property type="match status" value="1"/>
</dbReference>
<dbReference type="PRINTS" id="PR01010">
    <property type="entry name" value="FLGPRINGFLGI"/>
</dbReference>
<accession>A0A1J5TRC5</accession>
<dbReference type="GO" id="GO:0009428">
    <property type="term" value="C:bacterial-type flagellum basal body, distal rod, P ring"/>
    <property type="evidence" value="ECO:0007669"/>
    <property type="project" value="InterPro"/>
</dbReference>
<keyword evidence="4" id="KW-0969">Cilium</keyword>
<dbReference type="EMBL" id="MLJW01000002">
    <property type="protein sequence ID" value="OIR18800.1"/>
    <property type="molecule type" value="Genomic_DNA"/>
</dbReference>
<dbReference type="InterPro" id="IPR001782">
    <property type="entry name" value="Flag_FlgI"/>
</dbReference>
<comment type="subcellular location">
    <subcellularLocation>
        <location evidence="2">Bacterial flagellum basal body</location>
    </subcellularLocation>
</comment>
<organism evidence="4">
    <name type="scientific">mine drainage metagenome</name>
    <dbReference type="NCBI Taxonomy" id="410659"/>
    <lineage>
        <taxon>unclassified sequences</taxon>
        <taxon>metagenomes</taxon>
        <taxon>ecological metagenomes</taxon>
    </lineage>
</organism>
<evidence type="ECO:0000256" key="2">
    <source>
        <dbReference type="ARBA" id="ARBA00004117"/>
    </source>
</evidence>
<reference evidence="4" key="1">
    <citation type="submission" date="2016-10" db="EMBL/GenBank/DDBJ databases">
        <title>Sequence of Gallionella enrichment culture.</title>
        <authorList>
            <person name="Poehlein A."/>
            <person name="Muehling M."/>
            <person name="Daniel R."/>
        </authorList>
    </citation>
    <scope>NUCLEOTIDE SEQUENCE</scope>
</reference>
<dbReference type="GO" id="GO:0005198">
    <property type="term" value="F:structural molecule activity"/>
    <property type="evidence" value="ECO:0007669"/>
    <property type="project" value="InterPro"/>
</dbReference>
<dbReference type="AlphaFoldDB" id="A0A1J5TRC5"/>
<keyword evidence="3" id="KW-0732">Signal</keyword>
<dbReference type="NCBIfam" id="NF003676">
    <property type="entry name" value="PRK05303.1"/>
    <property type="match status" value="1"/>
</dbReference>
<dbReference type="GO" id="GO:0030288">
    <property type="term" value="C:outer membrane-bounded periplasmic space"/>
    <property type="evidence" value="ECO:0007669"/>
    <property type="project" value="InterPro"/>
</dbReference>
<dbReference type="PANTHER" id="PTHR30381">
    <property type="entry name" value="FLAGELLAR P-RING PERIPLASMIC PROTEIN FLGI"/>
    <property type="match status" value="1"/>
</dbReference>
<gene>
    <name evidence="4" type="primary">flgI_1</name>
    <name evidence="4" type="ORF">GALL_11400</name>
</gene>
<evidence type="ECO:0000313" key="4">
    <source>
        <dbReference type="EMBL" id="OIR18800.1"/>
    </source>
</evidence>
<comment type="caution">
    <text evidence="4">The sequence shown here is derived from an EMBL/GenBank/DDBJ whole genome shotgun (WGS) entry which is preliminary data.</text>
</comment>
<keyword evidence="4" id="KW-0966">Cell projection</keyword>
<sequence length="381" mass="39372">MHSRANTILTPPRRPSLLGRSAFLVLLCLSCLTARASRIKDLTSIDGARDNQLVGYGLIVGLAGDGDSNSQTTLRSIANIVQRYGLTIDPTQMKAKNAAIVMCTADIGPFLRSGTKIDVIVASMGDAKSLQGGVLLQTPLMGADGRVYAVAQGPVAIGGFVGGAGGPGGATVQKNHPTVGTISNGAIVEREIPAHFVRNGAIDLELLNPDFTSASRVASAINAVWPGIAFPDDAATVKVKVPAAFVGHEVAFIANMGQIDVNPDTEARVVINERTGTIVATSTVRISQVAISHGSLTITVTSNVGVSQPGPFSQGGQTVTVPSTQTAVNEVKGGFTVMEEAPSVERLAAALNALGVSTRDMMAIFQTLKRAGALQAELIIN</sequence>
<protein>
    <submittedName>
        <fullName evidence="4">Flagellar P-ring protein</fullName>
    </submittedName>
</protein>